<evidence type="ECO:0000313" key="1">
    <source>
        <dbReference type="EMBL" id="MFC1410137.1"/>
    </source>
</evidence>
<protein>
    <submittedName>
        <fullName evidence="1">Uncharacterized protein</fullName>
    </submittedName>
</protein>
<name>A0ABV6V971_9ACTN</name>
<evidence type="ECO:0000313" key="2">
    <source>
        <dbReference type="Proteomes" id="UP001592582"/>
    </source>
</evidence>
<dbReference type="Proteomes" id="UP001592582">
    <property type="component" value="Unassembled WGS sequence"/>
</dbReference>
<sequence>MYRPLALLIAFCLYVAGVWAVATTEWAPAAAGTVAHGSDAAPVSTTSAPAPKPTPTPGASPSGTPAAWTLSTLRNYLVGVTDTKDPGVALADLERITRSSPYVDGFCHPVAHEIGHAALAKYQGNFAKAVSYRNDVCGSGFLHGVVEEKLSESPNPTTAVTTLCAPEQTASCIHGIGHGAMFVSNLDVGGAEQLCDRFPQVYQEVACSEGVFMQLFEPDETDPKALAKLPADKLAAEPLYPCPEQPTGYQSACYFYAPSYFLQTHDYTAHPGAFVQALAWCLKAPSRAGRADCTRGTGSRLMKYNIDRPAWTAAQCEKGSSGQLSDCVSGMVSYWNVNYHDGSAGSKLCPQLSGDARQICSLATGGSSSAD</sequence>
<organism evidence="1 2">
    <name type="scientific">Streptacidiphilus alkalitolerans</name>
    <dbReference type="NCBI Taxonomy" id="3342712"/>
    <lineage>
        <taxon>Bacteria</taxon>
        <taxon>Bacillati</taxon>
        <taxon>Actinomycetota</taxon>
        <taxon>Actinomycetes</taxon>
        <taxon>Kitasatosporales</taxon>
        <taxon>Streptomycetaceae</taxon>
        <taxon>Streptacidiphilus</taxon>
    </lineage>
</organism>
<accession>A0ABV6V971</accession>
<reference evidence="1 2" key="1">
    <citation type="submission" date="2024-09" db="EMBL/GenBank/DDBJ databases">
        <authorList>
            <person name="Lee S.D."/>
        </authorList>
    </citation>
    <scope>NUCLEOTIDE SEQUENCE [LARGE SCALE GENOMIC DNA]</scope>
    <source>
        <strain evidence="1 2">N1-1</strain>
    </source>
</reference>
<dbReference type="EMBL" id="JBHEZX010000005">
    <property type="protein sequence ID" value="MFC1410137.1"/>
    <property type="molecule type" value="Genomic_DNA"/>
</dbReference>
<keyword evidence="2" id="KW-1185">Reference proteome</keyword>
<comment type="caution">
    <text evidence="1">The sequence shown here is derived from an EMBL/GenBank/DDBJ whole genome shotgun (WGS) entry which is preliminary data.</text>
</comment>
<gene>
    <name evidence="1" type="ORF">ACEZDG_12755</name>
</gene>
<proteinExistence type="predicted"/>